<dbReference type="GO" id="GO:0019700">
    <property type="term" value="P:organic phosphonate catabolic process"/>
    <property type="evidence" value="ECO:0007669"/>
    <property type="project" value="InterPro"/>
</dbReference>
<name>A0AAP3XQW5_9PROT</name>
<dbReference type="InterPro" id="IPR012696">
    <property type="entry name" value="PhnM"/>
</dbReference>
<dbReference type="Proteomes" id="UP001301140">
    <property type="component" value="Unassembled WGS sequence"/>
</dbReference>
<dbReference type="InterPro" id="IPR013108">
    <property type="entry name" value="Amidohydro_3"/>
</dbReference>
<dbReference type="NCBIfam" id="TIGR02318">
    <property type="entry name" value="phosphono_phnM"/>
    <property type="match status" value="1"/>
</dbReference>
<dbReference type="InterPro" id="IPR011059">
    <property type="entry name" value="Metal-dep_hydrolase_composite"/>
</dbReference>
<dbReference type="Gene3D" id="2.30.40.10">
    <property type="entry name" value="Urease, subunit C, domain 1"/>
    <property type="match status" value="2"/>
</dbReference>
<dbReference type="PANTHER" id="PTHR43135:SF3">
    <property type="entry name" value="ALPHA-D-RIBOSE 1-METHYLPHOSPHONATE 5-TRIPHOSPHATE DIPHOSPHATASE"/>
    <property type="match status" value="1"/>
</dbReference>
<keyword evidence="3" id="KW-1185">Reference proteome</keyword>
<evidence type="ECO:0000259" key="1">
    <source>
        <dbReference type="Pfam" id="PF07969"/>
    </source>
</evidence>
<accession>A0AAP3XQW5</accession>
<dbReference type="NCBIfam" id="NF011984">
    <property type="entry name" value="PRK15446.1-5"/>
    <property type="match status" value="1"/>
</dbReference>
<dbReference type="InterPro" id="IPR032466">
    <property type="entry name" value="Metal_Hydrolase"/>
</dbReference>
<feature type="domain" description="Amidohydrolase 3" evidence="1">
    <location>
        <begin position="232"/>
        <end position="380"/>
    </location>
</feature>
<proteinExistence type="predicted"/>
<protein>
    <submittedName>
        <fullName evidence="2">Alpha-D-ribose 1-methylphosphonate 5-triphosphate diphosphatase</fullName>
        <ecNumber evidence="2">3.6.1.63</ecNumber>
    </submittedName>
</protein>
<dbReference type="AlphaFoldDB" id="A0AAP3XQW5"/>
<dbReference type="PANTHER" id="PTHR43135">
    <property type="entry name" value="ALPHA-D-RIBOSE 1-METHYLPHOSPHONATE 5-TRIPHOSPHATE DIPHOSPHATASE"/>
    <property type="match status" value="1"/>
</dbReference>
<dbReference type="GO" id="GO:0016810">
    <property type="term" value="F:hydrolase activity, acting on carbon-nitrogen (but not peptide) bonds"/>
    <property type="evidence" value="ECO:0007669"/>
    <property type="project" value="InterPro"/>
</dbReference>
<dbReference type="EC" id="3.6.1.63" evidence="2"/>
<evidence type="ECO:0000313" key="2">
    <source>
        <dbReference type="EMBL" id="MDF1585840.1"/>
    </source>
</evidence>
<reference evidence="2 3" key="1">
    <citation type="submission" date="2023-03" db="EMBL/GenBank/DDBJ databases">
        <title>YIM 152171 draft genome.</title>
        <authorList>
            <person name="Yang Z."/>
        </authorList>
    </citation>
    <scope>NUCLEOTIDE SEQUENCE [LARGE SCALE GENOMIC DNA]</scope>
    <source>
        <strain evidence="2 3">YIM 152171</strain>
    </source>
</reference>
<dbReference type="CDD" id="cd01306">
    <property type="entry name" value="PhnM"/>
    <property type="match status" value="1"/>
</dbReference>
<dbReference type="PIRSF" id="PIRSF038971">
    <property type="entry name" value="PhnM"/>
    <property type="match status" value="1"/>
</dbReference>
<dbReference type="RefSeq" id="WP_327788261.1">
    <property type="nucleotide sequence ID" value="NZ_JARGEQ010000047.1"/>
</dbReference>
<dbReference type="NCBIfam" id="NF011990">
    <property type="entry name" value="PRK15446.2-6"/>
    <property type="match status" value="1"/>
</dbReference>
<dbReference type="NCBIfam" id="NF011987">
    <property type="entry name" value="PRK15446.2-3"/>
    <property type="match status" value="1"/>
</dbReference>
<keyword evidence="2" id="KW-0378">Hydrolase</keyword>
<evidence type="ECO:0000313" key="3">
    <source>
        <dbReference type="Proteomes" id="UP001301140"/>
    </source>
</evidence>
<dbReference type="Pfam" id="PF07969">
    <property type="entry name" value="Amidohydro_3"/>
    <property type="match status" value="1"/>
</dbReference>
<dbReference type="Gene3D" id="3.20.20.140">
    <property type="entry name" value="Metal-dependent hydrolases"/>
    <property type="match status" value="1"/>
</dbReference>
<dbReference type="InterPro" id="IPR051781">
    <property type="entry name" value="Metallo-dep_Hydrolase"/>
</dbReference>
<comment type="caution">
    <text evidence="2">The sequence shown here is derived from an EMBL/GenBank/DDBJ whole genome shotgun (WGS) entry which is preliminary data.</text>
</comment>
<sequence>MSEPQILANARIVTPEAVIEGGVVMREGVIAAVERGDNVPAGAADLRGDLLIPGLVELHTDNLEKHYAPRAGVEWDPVAAAISHDTQLAGSGITTVYDSLVIGAAMGWDMRDSWLAPMLGGLRRARDGGMLKIDHRLHLRCEITHPEIGAIFERYCEEPGLGVMSLMDHAPGDRQSPDIEAYKKRYRSQIGMSHEQVEAHVAGLIESSRLHGPENRRLLGEQARRRGIALASHDDARREHVEEAAALGCVVSEFPTTMEAAEAARAHGLQVLMGAPNLIRGGSHSGNVAAGDLVRAGLLDIISSDYIPASLVMAAFSLAREPFGLSLPDALATVTSNPARAAGLDDRGRIEVGLRGDLVRVRLVDGRPVVRGVWVQGERVA</sequence>
<organism evidence="2 3">
    <name type="scientific">Marinimicrococcus flavescens</name>
    <dbReference type="NCBI Taxonomy" id="3031815"/>
    <lineage>
        <taxon>Bacteria</taxon>
        <taxon>Pseudomonadati</taxon>
        <taxon>Pseudomonadota</taxon>
        <taxon>Alphaproteobacteria</taxon>
        <taxon>Geminicoccales</taxon>
        <taxon>Geminicoccaceae</taxon>
        <taxon>Marinimicrococcus</taxon>
    </lineage>
</organism>
<dbReference type="EMBL" id="JARGEQ010000047">
    <property type="protein sequence ID" value="MDF1585840.1"/>
    <property type="molecule type" value="Genomic_DNA"/>
</dbReference>
<gene>
    <name evidence="2" type="ORF">PZ740_05515</name>
</gene>
<dbReference type="SUPFAM" id="SSF51556">
    <property type="entry name" value="Metallo-dependent hydrolases"/>
    <property type="match status" value="1"/>
</dbReference>
<dbReference type="SUPFAM" id="SSF51338">
    <property type="entry name" value="Composite domain of metallo-dependent hydrolases"/>
    <property type="match status" value="1"/>
</dbReference>